<dbReference type="InterPro" id="IPR000792">
    <property type="entry name" value="Tscrpt_reg_LuxR_C"/>
</dbReference>
<dbReference type="STRING" id="1117707.VQ7734_03684"/>
<feature type="domain" description="HTH luxR-type" evidence="1">
    <location>
        <begin position="199"/>
        <end position="264"/>
    </location>
</feature>
<dbReference type="AlphaFoldDB" id="A0A1M7YZ97"/>
<accession>A0A1M7YZ97</accession>
<dbReference type="GO" id="GO:0003677">
    <property type="term" value="F:DNA binding"/>
    <property type="evidence" value="ECO:0007669"/>
    <property type="project" value="InterPro"/>
</dbReference>
<dbReference type="EMBL" id="FRFG01000049">
    <property type="protein sequence ID" value="SHO57914.1"/>
    <property type="molecule type" value="Genomic_DNA"/>
</dbReference>
<evidence type="ECO:0000313" key="2">
    <source>
        <dbReference type="EMBL" id="SHO57914.1"/>
    </source>
</evidence>
<dbReference type="OrthoDB" id="343383at2"/>
<proteinExistence type="predicted"/>
<dbReference type="SUPFAM" id="SSF46894">
    <property type="entry name" value="C-terminal effector domain of the bipartite response regulators"/>
    <property type="match status" value="1"/>
</dbReference>
<dbReference type="InterPro" id="IPR016032">
    <property type="entry name" value="Sig_transdc_resp-reg_C-effctor"/>
</dbReference>
<evidence type="ECO:0000259" key="1">
    <source>
        <dbReference type="PROSITE" id="PS50043"/>
    </source>
</evidence>
<reference evidence="3" key="1">
    <citation type="submission" date="2016-12" db="EMBL/GenBank/DDBJ databases">
        <authorList>
            <person name="Rodrigo-Torres L."/>
            <person name="Arahal R.D."/>
            <person name="Lucena T."/>
        </authorList>
    </citation>
    <scope>NUCLEOTIDE SEQUENCE [LARGE SCALE GENOMIC DNA]</scope>
</reference>
<protein>
    <submittedName>
        <fullName evidence="2">Bacterial regulatory proteins, luxR family</fullName>
    </submittedName>
</protein>
<dbReference type="PROSITE" id="PS50043">
    <property type="entry name" value="HTH_LUXR_2"/>
    <property type="match status" value="1"/>
</dbReference>
<dbReference type="Proteomes" id="UP000184600">
    <property type="component" value="Unassembled WGS sequence"/>
</dbReference>
<dbReference type="RefSeq" id="WP_073585347.1">
    <property type="nucleotide sequence ID" value="NZ_AP024897.1"/>
</dbReference>
<evidence type="ECO:0000313" key="3">
    <source>
        <dbReference type="Proteomes" id="UP000184600"/>
    </source>
</evidence>
<organism evidence="2 3">
    <name type="scientific">Vibrio quintilis</name>
    <dbReference type="NCBI Taxonomy" id="1117707"/>
    <lineage>
        <taxon>Bacteria</taxon>
        <taxon>Pseudomonadati</taxon>
        <taxon>Pseudomonadota</taxon>
        <taxon>Gammaproteobacteria</taxon>
        <taxon>Vibrionales</taxon>
        <taxon>Vibrionaceae</taxon>
        <taxon>Vibrio</taxon>
    </lineage>
</organism>
<gene>
    <name evidence="2" type="ORF">VQ7734_03684</name>
</gene>
<dbReference type="PRINTS" id="PR00038">
    <property type="entry name" value="HTHLUXR"/>
</dbReference>
<name>A0A1M7YZ97_9VIBR</name>
<dbReference type="GO" id="GO:0006355">
    <property type="term" value="P:regulation of DNA-templated transcription"/>
    <property type="evidence" value="ECO:0007669"/>
    <property type="project" value="InterPro"/>
</dbReference>
<dbReference type="Gene3D" id="1.10.10.10">
    <property type="entry name" value="Winged helix-like DNA-binding domain superfamily/Winged helix DNA-binding domain"/>
    <property type="match status" value="1"/>
</dbReference>
<dbReference type="SMART" id="SM00421">
    <property type="entry name" value="HTH_LUXR"/>
    <property type="match status" value="1"/>
</dbReference>
<keyword evidence="3" id="KW-1185">Reference proteome</keyword>
<dbReference type="Pfam" id="PF00196">
    <property type="entry name" value="GerE"/>
    <property type="match status" value="1"/>
</dbReference>
<sequence length="267" mass="30387">MEGISGSKQDKALAEMVRALGNTSFPETLSHFVSKLVRFDNLIVIVYHKNHNPEELYRESDNPLVYQRMQSHYLNAAYLLDPFYHVVRSGIQTGIHSIFDLAPDQFKHTSYFSEYYHDTTLIDEFALFARLGHETTLTACFGRDKTRGIPYSKAELQSLKSFEHVLSALCSQHWRDYQPQEGKNVVLPPVTDRLRAVLVNQHGISLSARQAEVALYILQGHSSLSISLNLGISKETVKVFRKQLYAKCNISSQAELFSLLMPVFSML</sequence>
<dbReference type="InterPro" id="IPR036388">
    <property type="entry name" value="WH-like_DNA-bd_sf"/>
</dbReference>